<gene>
    <name evidence="2" type="ORF">C667_00220</name>
</gene>
<feature type="transmembrane region" description="Helical" evidence="1">
    <location>
        <begin position="148"/>
        <end position="172"/>
    </location>
</feature>
<organism evidence="2 3">
    <name type="scientific">Thauera phenylacetica B4P</name>
    <dbReference type="NCBI Taxonomy" id="1234382"/>
    <lineage>
        <taxon>Bacteria</taxon>
        <taxon>Pseudomonadati</taxon>
        <taxon>Pseudomonadota</taxon>
        <taxon>Betaproteobacteria</taxon>
        <taxon>Rhodocyclales</taxon>
        <taxon>Zoogloeaceae</taxon>
        <taxon>Thauera</taxon>
    </lineage>
</organism>
<name>N6ZXI4_9RHOO</name>
<dbReference type="Proteomes" id="UP000013047">
    <property type="component" value="Unassembled WGS sequence"/>
</dbReference>
<comment type="caution">
    <text evidence="2">The sequence shown here is derived from an EMBL/GenBank/DDBJ whole genome shotgun (WGS) entry which is preliminary data.</text>
</comment>
<sequence>MKETFRASMAWLHTWAGLLLGWVLYFMFVTGTAGYLDTEIDRWMQPELPPVAQAMEPAPAAEKALALLAQRAPQADRWFISLPTGREALHLSVFWQAGKGPQADGDLDLDAASGAPLASLGARATGGGQFLYQMHWQLHYLPRGVSDWLVGVAAMFLLVALVTGIVVHKKIFADFFTFRPGKGQRSWLDAHNLMSVLTLPFQLMITWSGLVFMMFVYLPLVVSAHYAPDAATGKSGREVFFNETFEGGLHLERAGRPAPLAPLQPMLALAEARWGADKLSRIDIRYPGDANARVALRAREDSSPLSSSETLVFDGTNGALLHVLPAAGSTPKAVRDVLLGLHEGLYAGPLLRGLYVLSGLMGAAMIATGLVLWAVKRRQRAAKAGRVHGGLWLVERLNVGGIIGLPVGIAAYFWANRLLPLALSDRAAWEAHVLFIVWAALLLHAALRPVARAWSEQATVAALAFGLLPVLNALTTHRHLGASLPQGDWVMAGFDLAMLALGAVFAGLARHLARKARNAARQSASATLMTVEASTAGAIR</sequence>
<evidence type="ECO:0000313" key="2">
    <source>
        <dbReference type="EMBL" id="ENO99038.1"/>
    </source>
</evidence>
<feature type="transmembrane region" description="Helical" evidence="1">
    <location>
        <begin position="12"/>
        <end position="36"/>
    </location>
</feature>
<keyword evidence="1" id="KW-0812">Transmembrane</keyword>
<accession>N6ZXI4</accession>
<dbReference type="Pfam" id="PF03929">
    <property type="entry name" value="PepSY_TM"/>
    <property type="match status" value="1"/>
</dbReference>
<evidence type="ECO:0000313" key="3">
    <source>
        <dbReference type="Proteomes" id="UP000013047"/>
    </source>
</evidence>
<feature type="transmembrane region" description="Helical" evidence="1">
    <location>
        <begin position="459"/>
        <end position="477"/>
    </location>
</feature>
<dbReference type="InterPro" id="IPR005625">
    <property type="entry name" value="PepSY-ass_TM"/>
</dbReference>
<dbReference type="RefSeq" id="WP_004354802.1">
    <property type="nucleotide sequence ID" value="NZ_AMXF01000001.1"/>
</dbReference>
<dbReference type="EMBL" id="AMXF01000001">
    <property type="protein sequence ID" value="ENO99038.1"/>
    <property type="molecule type" value="Genomic_DNA"/>
</dbReference>
<dbReference type="PANTHER" id="PTHR34219">
    <property type="entry name" value="IRON-REGULATED INNER MEMBRANE PROTEIN-RELATED"/>
    <property type="match status" value="1"/>
</dbReference>
<dbReference type="AlphaFoldDB" id="N6ZXI4"/>
<keyword evidence="3" id="KW-1185">Reference proteome</keyword>
<proteinExistence type="predicted"/>
<feature type="transmembrane region" description="Helical" evidence="1">
    <location>
        <begin position="354"/>
        <end position="375"/>
    </location>
</feature>
<feature type="transmembrane region" description="Helical" evidence="1">
    <location>
        <begin position="193"/>
        <end position="218"/>
    </location>
</feature>
<keyword evidence="1" id="KW-1133">Transmembrane helix</keyword>
<feature type="transmembrane region" description="Helical" evidence="1">
    <location>
        <begin position="489"/>
        <end position="509"/>
    </location>
</feature>
<protein>
    <submittedName>
        <fullName evidence="2">Iron-regulated membrane protein</fullName>
    </submittedName>
</protein>
<evidence type="ECO:0000256" key="1">
    <source>
        <dbReference type="SAM" id="Phobius"/>
    </source>
</evidence>
<feature type="transmembrane region" description="Helical" evidence="1">
    <location>
        <begin position="396"/>
        <end position="415"/>
    </location>
</feature>
<reference evidence="2 3" key="1">
    <citation type="submission" date="2012-09" db="EMBL/GenBank/DDBJ databases">
        <title>Draft Genome Sequences of 6 Strains from Genus Thauera.</title>
        <authorList>
            <person name="Liu B."/>
            <person name="Shapleigh J.P."/>
            <person name="Frostegard A.H."/>
        </authorList>
    </citation>
    <scope>NUCLEOTIDE SEQUENCE [LARGE SCALE GENOMIC DNA]</scope>
    <source>
        <strain evidence="2 3">B4P</strain>
    </source>
</reference>
<feature type="transmembrane region" description="Helical" evidence="1">
    <location>
        <begin position="427"/>
        <end position="447"/>
    </location>
</feature>
<dbReference type="PANTHER" id="PTHR34219:SF4">
    <property type="entry name" value="PEPSY DOMAIN-CONTAINING PROTEIN"/>
    <property type="match status" value="1"/>
</dbReference>
<dbReference type="OrthoDB" id="7238323at2"/>
<keyword evidence="1" id="KW-0472">Membrane</keyword>